<evidence type="ECO:0000313" key="2">
    <source>
        <dbReference type="EMBL" id="GFU31301.1"/>
    </source>
</evidence>
<protein>
    <submittedName>
        <fullName evidence="2">Uncharacterized protein</fullName>
    </submittedName>
</protein>
<keyword evidence="1" id="KW-0812">Transmembrane</keyword>
<feature type="transmembrane region" description="Helical" evidence="1">
    <location>
        <begin position="12"/>
        <end position="31"/>
    </location>
</feature>
<comment type="caution">
    <text evidence="2">The sequence shown here is derived from an EMBL/GenBank/DDBJ whole genome shotgun (WGS) entry which is preliminary data.</text>
</comment>
<dbReference type="Proteomes" id="UP000887013">
    <property type="component" value="Unassembled WGS sequence"/>
</dbReference>
<reference evidence="2" key="1">
    <citation type="submission" date="2020-08" db="EMBL/GenBank/DDBJ databases">
        <title>Multicomponent nature underlies the extraordinary mechanical properties of spider dragline silk.</title>
        <authorList>
            <person name="Kono N."/>
            <person name="Nakamura H."/>
            <person name="Mori M."/>
            <person name="Yoshida Y."/>
            <person name="Ohtoshi R."/>
            <person name="Malay A.D."/>
            <person name="Moran D.A.P."/>
            <person name="Tomita M."/>
            <person name="Numata K."/>
            <person name="Arakawa K."/>
        </authorList>
    </citation>
    <scope>NUCLEOTIDE SEQUENCE</scope>
</reference>
<accession>A0A8X6QQG3</accession>
<sequence length="198" mass="22670">MYSIYLIVLRWNYGVGFLFFASIVKFVALRCSSPHDFESRILEDNWDRTLFFSTCRERERSEGLGSEFGSVYLDADEECIDKIHPEGPGECNEDEELFGDEETRAAISDCGATLFTGELTDEEQEEMNRYSKLYPSLTIFHLHPSSQSSSFCLPRLMRMLIRPLLPGQGPVGSEKAFRDENVILEVYILPEVLIVSEK</sequence>
<evidence type="ECO:0000256" key="1">
    <source>
        <dbReference type="SAM" id="Phobius"/>
    </source>
</evidence>
<gene>
    <name evidence="2" type="ORF">NPIL_463611</name>
</gene>
<keyword evidence="3" id="KW-1185">Reference proteome</keyword>
<keyword evidence="1" id="KW-0472">Membrane</keyword>
<organism evidence="2 3">
    <name type="scientific">Nephila pilipes</name>
    <name type="common">Giant wood spider</name>
    <name type="synonym">Nephila maculata</name>
    <dbReference type="NCBI Taxonomy" id="299642"/>
    <lineage>
        <taxon>Eukaryota</taxon>
        <taxon>Metazoa</taxon>
        <taxon>Ecdysozoa</taxon>
        <taxon>Arthropoda</taxon>
        <taxon>Chelicerata</taxon>
        <taxon>Arachnida</taxon>
        <taxon>Araneae</taxon>
        <taxon>Araneomorphae</taxon>
        <taxon>Entelegynae</taxon>
        <taxon>Araneoidea</taxon>
        <taxon>Nephilidae</taxon>
        <taxon>Nephila</taxon>
    </lineage>
</organism>
<evidence type="ECO:0000313" key="3">
    <source>
        <dbReference type="Proteomes" id="UP000887013"/>
    </source>
</evidence>
<keyword evidence="1" id="KW-1133">Transmembrane helix</keyword>
<proteinExistence type="predicted"/>
<dbReference type="EMBL" id="BMAW01129644">
    <property type="protein sequence ID" value="GFU31301.1"/>
    <property type="molecule type" value="Genomic_DNA"/>
</dbReference>
<name>A0A8X6QQG3_NEPPI</name>
<dbReference type="AlphaFoldDB" id="A0A8X6QQG3"/>